<evidence type="ECO:0000256" key="24">
    <source>
        <dbReference type="ARBA" id="ARBA00047878"/>
    </source>
</evidence>
<evidence type="ECO:0000256" key="15">
    <source>
        <dbReference type="ARBA" id="ARBA00023278"/>
    </source>
</evidence>
<evidence type="ECO:0000256" key="5">
    <source>
        <dbReference type="ARBA" id="ARBA00012410"/>
    </source>
</evidence>
<evidence type="ECO:0000256" key="14">
    <source>
        <dbReference type="ARBA" id="ARBA00023098"/>
    </source>
</evidence>
<dbReference type="Pfam" id="PF16884">
    <property type="entry name" value="ADH_N_2"/>
    <property type="match status" value="1"/>
</dbReference>
<dbReference type="FunFam" id="3.40.50.720:FF:000121">
    <property type="entry name" value="Prostaglandin reductase 2"/>
    <property type="match status" value="1"/>
</dbReference>
<evidence type="ECO:0000256" key="26">
    <source>
        <dbReference type="ARBA" id="ARBA00048066"/>
    </source>
</evidence>
<comment type="similarity">
    <text evidence="2">Belongs to the NADP-dependent oxidoreductase L4BD family.</text>
</comment>
<evidence type="ECO:0000256" key="23">
    <source>
        <dbReference type="ARBA" id="ARBA00047871"/>
    </source>
</evidence>
<evidence type="ECO:0000256" key="8">
    <source>
        <dbReference type="ARBA" id="ARBA00022501"/>
    </source>
</evidence>
<reference evidence="36 37" key="1">
    <citation type="journal article" date="2017" name="Nat. Ecol. Evol.">
        <title>Scallop genome provides insights into evolution of bilaterian karyotype and development.</title>
        <authorList>
            <person name="Wang S."/>
            <person name="Zhang J."/>
            <person name="Jiao W."/>
            <person name="Li J."/>
            <person name="Xun X."/>
            <person name="Sun Y."/>
            <person name="Guo X."/>
            <person name="Huan P."/>
            <person name="Dong B."/>
            <person name="Zhang L."/>
            <person name="Hu X."/>
            <person name="Sun X."/>
            <person name="Wang J."/>
            <person name="Zhao C."/>
            <person name="Wang Y."/>
            <person name="Wang D."/>
            <person name="Huang X."/>
            <person name="Wang R."/>
            <person name="Lv J."/>
            <person name="Li Y."/>
            <person name="Zhang Z."/>
            <person name="Liu B."/>
            <person name="Lu W."/>
            <person name="Hui Y."/>
            <person name="Liang J."/>
            <person name="Zhou Z."/>
            <person name="Hou R."/>
            <person name="Li X."/>
            <person name="Liu Y."/>
            <person name="Li H."/>
            <person name="Ning X."/>
            <person name="Lin Y."/>
            <person name="Zhao L."/>
            <person name="Xing Q."/>
            <person name="Dou J."/>
            <person name="Li Y."/>
            <person name="Mao J."/>
            <person name="Guo H."/>
            <person name="Dou H."/>
            <person name="Li T."/>
            <person name="Mu C."/>
            <person name="Jiang W."/>
            <person name="Fu Q."/>
            <person name="Fu X."/>
            <person name="Miao Y."/>
            <person name="Liu J."/>
            <person name="Yu Q."/>
            <person name="Li R."/>
            <person name="Liao H."/>
            <person name="Li X."/>
            <person name="Kong Y."/>
            <person name="Jiang Z."/>
            <person name="Chourrout D."/>
            <person name="Li R."/>
            <person name="Bao Z."/>
        </authorList>
    </citation>
    <scope>NUCLEOTIDE SEQUENCE [LARGE SCALE GENOMIC DNA]</scope>
    <source>
        <strain evidence="36 37">PY_sf001</strain>
    </source>
</reference>
<evidence type="ECO:0000256" key="33">
    <source>
        <dbReference type="ARBA" id="ARBA00049179"/>
    </source>
</evidence>
<dbReference type="SMART" id="SM00829">
    <property type="entry name" value="PKS_ER"/>
    <property type="match status" value="1"/>
</dbReference>
<comment type="catalytic activity">
    <reaction evidence="21">
        <text>decanal + NADP(+) = (2E)-decenal + NADPH + H(+)</text>
        <dbReference type="Rhea" id="RHEA:50612"/>
        <dbReference type="ChEBI" id="CHEBI:15378"/>
        <dbReference type="ChEBI" id="CHEBI:31457"/>
        <dbReference type="ChEBI" id="CHEBI:57783"/>
        <dbReference type="ChEBI" id="CHEBI:58349"/>
        <dbReference type="ChEBI" id="CHEBI:133455"/>
    </reaction>
    <physiologicalReaction direction="right-to-left" evidence="21">
        <dbReference type="Rhea" id="RHEA:50614"/>
    </physiologicalReaction>
</comment>
<keyword evidence="10" id="KW-0276">Fatty acid metabolism</keyword>
<evidence type="ECO:0000256" key="27">
    <source>
        <dbReference type="ARBA" id="ARBA00048290"/>
    </source>
</evidence>
<comment type="catalytic activity">
    <reaction evidence="27">
        <text>13,14-dihydro-15-oxo-PGF2alpha + NADP(+) = 15-oxoprostaglandin F2alpha + NADPH + H(+)</text>
        <dbReference type="Rhea" id="RHEA:50588"/>
        <dbReference type="ChEBI" id="CHEBI:15378"/>
        <dbReference type="ChEBI" id="CHEBI:57783"/>
        <dbReference type="ChEBI" id="CHEBI:58349"/>
        <dbReference type="ChEBI" id="CHEBI:133374"/>
        <dbReference type="ChEBI" id="CHEBI:133409"/>
    </reaction>
    <physiologicalReaction direction="right-to-left" evidence="27">
        <dbReference type="Rhea" id="RHEA:50590"/>
    </physiologicalReaction>
</comment>
<comment type="catalytic activity">
    <reaction evidence="23">
        <text>leukotriene B4 + NADP(+) = 12-oxo-leukotriene B4 + NADPH + H(+)</text>
        <dbReference type="Rhea" id="RHEA:50608"/>
        <dbReference type="ChEBI" id="CHEBI:15378"/>
        <dbReference type="ChEBI" id="CHEBI:57461"/>
        <dbReference type="ChEBI" id="CHEBI:57783"/>
        <dbReference type="ChEBI" id="CHEBI:58349"/>
        <dbReference type="ChEBI" id="CHEBI:133309"/>
    </reaction>
    <physiologicalReaction direction="left-to-right" evidence="23">
        <dbReference type="Rhea" id="RHEA:50609"/>
    </physiologicalReaction>
</comment>
<dbReference type="EC" id="1.3.1.74" evidence="5"/>
<dbReference type="EMBL" id="NEDP02005587">
    <property type="protein sequence ID" value="OWF37552.1"/>
    <property type="molecule type" value="Genomic_DNA"/>
</dbReference>
<name>A0A210PM28_MIZYE</name>
<gene>
    <name evidence="36" type="ORF">KP79_PYT07422</name>
</gene>
<evidence type="ECO:0000256" key="22">
    <source>
        <dbReference type="ARBA" id="ARBA00047742"/>
    </source>
</evidence>
<comment type="catalytic activity">
    <reaction evidence="30">
        <text>6-trans-leukotriene B4 + NADP(+) = 12-oxo-(5S)-hydroxy-(6E,8E,10E,14Z)-eicosatetraenoate + NADPH + H(+)</text>
        <dbReference type="Rhea" id="RHEA:51204"/>
        <dbReference type="ChEBI" id="CHEBI:15378"/>
        <dbReference type="ChEBI" id="CHEBI:57783"/>
        <dbReference type="ChEBI" id="CHEBI:58349"/>
        <dbReference type="ChEBI" id="CHEBI:90723"/>
        <dbReference type="ChEBI" id="CHEBI:133974"/>
    </reaction>
    <physiologicalReaction direction="left-to-right" evidence="30">
        <dbReference type="Rhea" id="RHEA:51205"/>
    </physiologicalReaction>
</comment>
<dbReference type="PANTHER" id="PTHR43205:SF7">
    <property type="entry name" value="PROSTAGLANDIN REDUCTASE 1"/>
    <property type="match status" value="1"/>
</dbReference>
<dbReference type="GO" id="GO:0006693">
    <property type="term" value="P:prostaglandin metabolic process"/>
    <property type="evidence" value="ECO:0007669"/>
    <property type="project" value="UniProtKB-KW"/>
</dbReference>
<proteinExistence type="inferred from homology"/>
<evidence type="ECO:0000256" key="17">
    <source>
        <dbReference type="ARBA" id="ARBA00032255"/>
    </source>
</evidence>
<dbReference type="InterPro" id="IPR013149">
    <property type="entry name" value="ADH-like_C"/>
</dbReference>
<dbReference type="EC" id="1.3.1.48" evidence="4"/>
<accession>A0A210PM28</accession>
<evidence type="ECO:0000256" key="30">
    <source>
        <dbReference type="ARBA" id="ARBA00048953"/>
    </source>
</evidence>
<evidence type="ECO:0000256" key="32">
    <source>
        <dbReference type="ARBA" id="ARBA00049070"/>
    </source>
</evidence>
<comment type="catalytic activity">
    <reaction evidence="31">
        <text>(5S,12S)-dihydroxy-(6E,10E,12E,14Z)-eicosatetraenoate + NADP(+) = 12-oxo-(5S)-hydroxy-(6E,8E,10E,14Z)-eicosatetraenoate + NADPH + H(+)</text>
        <dbReference type="Rhea" id="RHEA:51212"/>
        <dbReference type="ChEBI" id="CHEBI:15378"/>
        <dbReference type="ChEBI" id="CHEBI:57783"/>
        <dbReference type="ChEBI" id="CHEBI:58349"/>
        <dbReference type="ChEBI" id="CHEBI:133974"/>
        <dbReference type="ChEBI" id="CHEBI:133975"/>
    </reaction>
    <physiologicalReaction direction="left-to-right" evidence="31">
        <dbReference type="Rhea" id="RHEA:51213"/>
    </physiologicalReaction>
</comment>
<evidence type="ECO:0000256" key="31">
    <source>
        <dbReference type="ARBA" id="ARBA00049068"/>
    </source>
</evidence>
<dbReference type="SUPFAM" id="SSF50129">
    <property type="entry name" value="GroES-like"/>
    <property type="match status" value="2"/>
</dbReference>
<protein>
    <recommendedName>
        <fullName evidence="6">Prostaglandin reductase 1</fullName>
        <ecNumber evidence="4">1.3.1.48</ecNumber>
        <ecNumber evidence="5">1.3.1.74</ecNumber>
    </recommendedName>
    <alternativeName>
        <fullName evidence="19">15-oxoprostaglandin 13-reductase</fullName>
    </alternativeName>
    <alternativeName>
        <fullName evidence="17">Dithiolethione-inducible gene 1 protein</fullName>
    </alternativeName>
    <alternativeName>
        <fullName evidence="16">Leukotriene B4 12-hydroxydehydrogenase</fullName>
    </alternativeName>
    <alternativeName>
        <fullName evidence="18">NAD(P)H-dependent alkenal/one oxidoreductase</fullName>
    </alternativeName>
</protein>
<dbReference type="PANTHER" id="PTHR43205">
    <property type="entry name" value="PROSTAGLANDIN REDUCTASE"/>
    <property type="match status" value="1"/>
</dbReference>
<evidence type="ECO:0000259" key="35">
    <source>
        <dbReference type="SMART" id="SM00829"/>
    </source>
</evidence>
<organism evidence="36 37">
    <name type="scientific">Mizuhopecten yessoensis</name>
    <name type="common">Japanese scallop</name>
    <name type="synonym">Patinopecten yessoensis</name>
    <dbReference type="NCBI Taxonomy" id="6573"/>
    <lineage>
        <taxon>Eukaryota</taxon>
        <taxon>Metazoa</taxon>
        <taxon>Spiralia</taxon>
        <taxon>Lophotrochozoa</taxon>
        <taxon>Mollusca</taxon>
        <taxon>Bivalvia</taxon>
        <taxon>Autobranchia</taxon>
        <taxon>Pteriomorphia</taxon>
        <taxon>Pectinida</taxon>
        <taxon>Pectinoidea</taxon>
        <taxon>Pectinidae</taxon>
        <taxon>Mizuhopecten</taxon>
    </lineage>
</organism>
<evidence type="ECO:0000256" key="1">
    <source>
        <dbReference type="ARBA" id="ARBA00004496"/>
    </source>
</evidence>
<evidence type="ECO:0000256" key="20">
    <source>
        <dbReference type="ARBA" id="ARBA00047461"/>
    </source>
</evidence>
<comment type="caution">
    <text evidence="36">The sequence shown here is derived from an EMBL/GenBank/DDBJ whole genome shotgun (WGS) entry which is preliminary data.</text>
</comment>
<evidence type="ECO:0000256" key="29">
    <source>
        <dbReference type="ARBA" id="ARBA00048591"/>
    </source>
</evidence>
<keyword evidence="15" id="KW-0379">Hydroxylation</keyword>
<dbReference type="GO" id="GO:0005737">
    <property type="term" value="C:cytoplasm"/>
    <property type="evidence" value="ECO:0007669"/>
    <property type="project" value="UniProtKB-SubCell"/>
</dbReference>
<evidence type="ECO:0000256" key="25">
    <source>
        <dbReference type="ARBA" id="ARBA00047903"/>
    </source>
</evidence>
<evidence type="ECO:0000256" key="12">
    <source>
        <dbReference type="ARBA" id="ARBA00022990"/>
    </source>
</evidence>
<dbReference type="InterPro" id="IPR045010">
    <property type="entry name" value="MDR_fam"/>
</dbReference>
<dbReference type="InterPro" id="IPR014190">
    <property type="entry name" value="PTGR1"/>
</dbReference>
<keyword evidence="12" id="KW-0007">Acetylation</keyword>
<dbReference type="OrthoDB" id="809632at2759"/>
<comment type="catalytic activity">
    <reaction evidence="34">
        <text>hexanal + NADP(+) = (E)-hex-2-enal + NADPH + H(+)</text>
        <dbReference type="Rhea" id="RHEA:50776"/>
        <dbReference type="ChEBI" id="CHEBI:15378"/>
        <dbReference type="ChEBI" id="CHEBI:28913"/>
        <dbReference type="ChEBI" id="CHEBI:57783"/>
        <dbReference type="ChEBI" id="CHEBI:58349"/>
        <dbReference type="ChEBI" id="CHEBI:88528"/>
    </reaction>
    <physiologicalReaction direction="right-to-left" evidence="34">
        <dbReference type="Rhea" id="RHEA:50778"/>
    </physiologicalReaction>
</comment>
<dbReference type="GO" id="GO:0047522">
    <property type="term" value="F:15-oxoprostaglandin 13-reductase [NAD(P)+] activity"/>
    <property type="evidence" value="ECO:0007669"/>
    <property type="project" value="UniProtKB-EC"/>
</dbReference>
<evidence type="ECO:0000256" key="10">
    <source>
        <dbReference type="ARBA" id="ARBA00022832"/>
    </source>
</evidence>
<dbReference type="CDD" id="cd08294">
    <property type="entry name" value="leukotriene_B4_DH_like"/>
    <property type="match status" value="1"/>
</dbReference>
<comment type="subcellular location">
    <subcellularLocation>
        <location evidence="1">Cytoplasm</location>
    </subcellularLocation>
</comment>
<dbReference type="Pfam" id="PF00107">
    <property type="entry name" value="ADH_zinc_N"/>
    <property type="match status" value="1"/>
</dbReference>
<evidence type="ECO:0000256" key="34">
    <source>
        <dbReference type="ARBA" id="ARBA00049368"/>
    </source>
</evidence>
<evidence type="ECO:0000256" key="18">
    <source>
        <dbReference type="ARBA" id="ARBA00032297"/>
    </source>
</evidence>
<evidence type="ECO:0000313" key="37">
    <source>
        <dbReference type="Proteomes" id="UP000242188"/>
    </source>
</evidence>
<dbReference type="InterPro" id="IPR020843">
    <property type="entry name" value="ER"/>
</dbReference>
<keyword evidence="7" id="KW-0963">Cytoplasm</keyword>
<comment type="catalytic activity">
    <reaction evidence="29">
        <text>20-hydroxy-leukotriene B4 + NADP(+) = 12-oxo-20-hydroxy-leukotriene B4 + NADPH + H(+)</text>
        <dbReference type="Rhea" id="RHEA:51208"/>
        <dbReference type="ChEBI" id="CHEBI:15378"/>
        <dbReference type="ChEBI" id="CHEBI:57460"/>
        <dbReference type="ChEBI" id="CHEBI:57783"/>
        <dbReference type="ChEBI" id="CHEBI:58349"/>
        <dbReference type="ChEBI" id="CHEBI:133346"/>
    </reaction>
    <physiologicalReaction direction="left-to-right" evidence="29">
        <dbReference type="Rhea" id="RHEA:51209"/>
    </physiologicalReaction>
</comment>
<dbReference type="AlphaFoldDB" id="A0A210PM28"/>
<sequence>MSKCKIWTLKAGFQGQAKRSDFQLVEGDLPTHLNDGELVCEALYLSVDPYMRLFSDWSKVGEPIVGEQVARVTASKNAKYPVGTTIRLSSGWRSHTHVRDVSTIDVMPELGDLPLSLTLGVMGMPGMTAYFTLVDVLKLRKGETLLVSGAAGAVGSLAGQIGKIIGCTVIGVAGSDAKVQWLKELGFDHAFNYKTEDIGKSIEKVAPEGVHCYCDMVGGEISFQAIKRMRNHGRMVVLGSISTYNTTNPTGPYLFTDILTKSLTITGFIIFNIREKWHIGEKQMAEWIKQGKLKYRETITDGFEHMPEAFLGLFEGKNTGKAVVKA</sequence>
<comment type="catalytic activity">
    <reaction evidence="20">
        <text>octanal + NADP(+) = (2E)-octenal + NADPH + H(+)</text>
        <dbReference type="Rhea" id="RHEA:50780"/>
        <dbReference type="ChEBI" id="CHEBI:15378"/>
        <dbReference type="ChEBI" id="CHEBI:17935"/>
        <dbReference type="ChEBI" id="CHEBI:57783"/>
        <dbReference type="ChEBI" id="CHEBI:58349"/>
        <dbReference type="ChEBI" id="CHEBI:61748"/>
    </reaction>
    <physiologicalReaction direction="right-to-left" evidence="20">
        <dbReference type="Rhea" id="RHEA:50782"/>
    </physiologicalReaction>
</comment>
<keyword evidence="8" id="KW-0644">Prostaglandin metabolism</keyword>
<comment type="subunit">
    <text evidence="3">Monomer or homodimer.</text>
</comment>
<dbReference type="SUPFAM" id="SSF51735">
    <property type="entry name" value="NAD(P)-binding Rossmann-fold domains"/>
    <property type="match status" value="1"/>
</dbReference>
<evidence type="ECO:0000256" key="11">
    <source>
        <dbReference type="ARBA" id="ARBA00022857"/>
    </source>
</evidence>
<comment type="catalytic activity">
    <reaction evidence="25">
        <text>dodecanal + NADP(+) = (2E)-dodecenal + NADPH + H(+)</text>
        <dbReference type="Rhea" id="RHEA:50784"/>
        <dbReference type="ChEBI" id="CHEBI:15378"/>
        <dbReference type="ChEBI" id="CHEBI:27836"/>
        <dbReference type="ChEBI" id="CHEBI:57783"/>
        <dbReference type="ChEBI" id="CHEBI:58349"/>
        <dbReference type="ChEBI" id="CHEBI:133741"/>
    </reaction>
    <physiologicalReaction direction="right-to-left" evidence="25">
        <dbReference type="Rhea" id="RHEA:50786"/>
    </physiologicalReaction>
</comment>
<keyword evidence="11" id="KW-0521">NADP</keyword>
<keyword evidence="13" id="KW-0560">Oxidoreductase</keyword>
<comment type="catalytic activity">
    <reaction evidence="24">
        <text>13,14-dihydro-15-oxo-prostaglandin F1alpha + NADP(+) = 15-oxoprostaglandin F1alpha + NADPH + H(+)</text>
        <dbReference type="Rhea" id="RHEA:50592"/>
        <dbReference type="ChEBI" id="CHEBI:15378"/>
        <dbReference type="ChEBI" id="CHEBI:57783"/>
        <dbReference type="ChEBI" id="CHEBI:58349"/>
        <dbReference type="ChEBI" id="CHEBI:79072"/>
        <dbReference type="ChEBI" id="CHEBI:133411"/>
    </reaction>
    <physiologicalReaction direction="right-to-left" evidence="24">
        <dbReference type="Rhea" id="RHEA:50594"/>
    </physiologicalReaction>
</comment>
<keyword evidence="9" id="KW-0597">Phosphoprotein</keyword>
<keyword evidence="14" id="KW-0443">Lipid metabolism</keyword>
<evidence type="ECO:0000256" key="7">
    <source>
        <dbReference type="ARBA" id="ARBA00022490"/>
    </source>
</evidence>
<dbReference type="InterPro" id="IPR011032">
    <property type="entry name" value="GroES-like_sf"/>
</dbReference>
<evidence type="ECO:0000313" key="36">
    <source>
        <dbReference type="EMBL" id="OWF37552.1"/>
    </source>
</evidence>
<dbReference type="Proteomes" id="UP000242188">
    <property type="component" value="Unassembled WGS sequence"/>
</dbReference>
<evidence type="ECO:0000256" key="2">
    <source>
        <dbReference type="ARBA" id="ARBA00010460"/>
    </source>
</evidence>
<dbReference type="InterPro" id="IPR041694">
    <property type="entry name" value="ADH_N_2"/>
</dbReference>
<dbReference type="Gene3D" id="3.40.50.720">
    <property type="entry name" value="NAD(P)-binding Rossmann-like Domain"/>
    <property type="match status" value="1"/>
</dbReference>
<comment type="catalytic activity">
    <reaction evidence="22">
        <text>pentan-2-one + NADP(+) = (E)-pent-3-en-2-one + NADPH + H(+)</text>
        <dbReference type="Rhea" id="RHEA:50788"/>
        <dbReference type="ChEBI" id="CHEBI:15378"/>
        <dbReference type="ChEBI" id="CHEBI:16472"/>
        <dbReference type="ChEBI" id="CHEBI:57783"/>
        <dbReference type="ChEBI" id="CHEBI:58349"/>
        <dbReference type="ChEBI" id="CHEBI:145276"/>
    </reaction>
    <physiologicalReaction direction="right-to-left" evidence="22">
        <dbReference type="Rhea" id="RHEA:50790"/>
    </physiologicalReaction>
</comment>
<evidence type="ECO:0000256" key="6">
    <source>
        <dbReference type="ARBA" id="ARBA00020651"/>
    </source>
</evidence>
<comment type="catalytic activity">
    <reaction evidence="32">
        <text>13,14-dihydro-15-oxo-prostaglandin E1 + NADP(+) = 15-oxoprostaglandin E1 + NADPH + H(+)</text>
        <dbReference type="Rhea" id="RHEA:50584"/>
        <dbReference type="ChEBI" id="CHEBI:15378"/>
        <dbReference type="ChEBI" id="CHEBI:57401"/>
        <dbReference type="ChEBI" id="CHEBI:57783"/>
        <dbReference type="ChEBI" id="CHEBI:58349"/>
        <dbReference type="ChEBI" id="CHEBI:133408"/>
    </reaction>
    <physiologicalReaction direction="right-to-left" evidence="32">
        <dbReference type="Rhea" id="RHEA:50586"/>
    </physiologicalReaction>
</comment>
<comment type="catalytic activity">
    <reaction evidence="33">
        <text>an n-alkanal + NADP(+) = an alk-2-enal + NADPH + H(+)</text>
        <dbReference type="Rhea" id="RHEA:13737"/>
        <dbReference type="ChEBI" id="CHEBI:12834"/>
        <dbReference type="ChEBI" id="CHEBI:13757"/>
        <dbReference type="ChEBI" id="CHEBI:15378"/>
        <dbReference type="ChEBI" id="CHEBI:57783"/>
        <dbReference type="ChEBI" id="CHEBI:58349"/>
        <dbReference type="EC" id="1.3.1.74"/>
    </reaction>
    <physiologicalReaction direction="right-to-left" evidence="33">
        <dbReference type="Rhea" id="RHEA:13739"/>
    </physiologicalReaction>
</comment>
<comment type="catalytic activity">
    <reaction evidence="28">
        <text>4-hydroxynonanal + NADP(+) = (E)-4-hydroxynon-2-enal + NADPH + H(+)</text>
        <dbReference type="Rhea" id="RHEA:64736"/>
        <dbReference type="ChEBI" id="CHEBI:15378"/>
        <dbReference type="ChEBI" id="CHEBI:57783"/>
        <dbReference type="ChEBI" id="CHEBI:58349"/>
        <dbReference type="ChEBI" id="CHEBI:58968"/>
        <dbReference type="ChEBI" id="CHEBI:156112"/>
    </reaction>
    <physiologicalReaction direction="right-to-left" evidence="28">
        <dbReference type="Rhea" id="RHEA:64738"/>
    </physiologicalReaction>
</comment>
<evidence type="ECO:0000256" key="21">
    <source>
        <dbReference type="ARBA" id="ARBA00047617"/>
    </source>
</evidence>
<evidence type="ECO:0000256" key="9">
    <source>
        <dbReference type="ARBA" id="ARBA00022553"/>
    </source>
</evidence>
<comment type="catalytic activity">
    <reaction evidence="26">
        <text>nonan-2-one + NADP(+) = (3E)-nonen-2-one + NADPH + H(+)</text>
        <dbReference type="Rhea" id="RHEA:50616"/>
        <dbReference type="ChEBI" id="CHEBI:15378"/>
        <dbReference type="ChEBI" id="CHEBI:57783"/>
        <dbReference type="ChEBI" id="CHEBI:58349"/>
        <dbReference type="ChEBI" id="CHEBI:77927"/>
        <dbReference type="ChEBI" id="CHEBI:133457"/>
    </reaction>
    <physiologicalReaction direction="right-to-left" evidence="26">
        <dbReference type="Rhea" id="RHEA:50618"/>
    </physiologicalReaction>
</comment>
<evidence type="ECO:0000256" key="3">
    <source>
        <dbReference type="ARBA" id="ARBA00011852"/>
    </source>
</evidence>
<evidence type="ECO:0000256" key="28">
    <source>
        <dbReference type="ARBA" id="ARBA00048387"/>
    </source>
</evidence>
<evidence type="ECO:0000256" key="4">
    <source>
        <dbReference type="ARBA" id="ARBA00011981"/>
    </source>
</evidence>
<evidence type="ECO:0000256" key="19">
    <source>
        <dbReference type="ARBA" id="ARBA00033119"/>
    </source>
</evidence>
<dbReference type="GO" id="GO:0032440">
    <property type="term" value="F:2-alkenal reductase [NAD(P)H] activity"/>
    <property type="evidence" value="ECO:0007669"/>
    <property type="project" value="UniProtKB-EC"/>
</dbReference>
<feature type="domain" description="Enoyl reductase (ER)" evidence="35">
    <location>
        <begin position="83"/>
        <end position="324"/>
    </location>
</feature>
<keyword evidence="37" id="KW-1185">Reference proteome</keyword>
<evidence type="ECO:0000256" key="13">
    <source>
        <dbReference type="ARBA" id="ARBA00023002"/>
    </source>
</evidence>
<evidence type="ECO:0000256" key="16">
    <source>
        <dbReference type="ARBA" id="ARBA00031851"/>
    </source>
</evidence>
<dbReference type="Gene3D" id="3.90.180.10">
    <property type="entry name" value="Medium-chain alcohol dehydrogenases, catalytic domain"/>
    <property type="match status" value="1"/>
</dbReference>
<dbReference type="InterPro" id="IPR036291">
    <property type="entry name" value="NAD(P)-bd_dom_sf"/>
</dbReference>